<protein>
    <submittedName>
        <fullName evidence="8">Uncharacterized protein</fullName>
    </submittedName>
</protein>
<evidence type="ECO:0000313" key="9">
    <source>
        <dbReference type="Proteomes" id="UP001489004"/>
    </source>
</evidence>
<dbReference type="Pfam" id="PF13832">
    <property type="entry name" value="zf-HC5HC2H_2"/>
    <property type="match status" value="1"/>
</dbReference>
<dbReference type="InterPro" id="IPR050701">
    <property type="entry name" value="Histone_Mod_Regulator"/>
</dbReference>
<dbReference type="PANTHER" id="PTHR13793">
    <property type="entry name" value="PHD FINGER PROTEINS"/>
    <property type="match status" value="1"/>
</dbReference>
<keyword evidence="3" id="KW-0862">Zinc</keyword>
<dbReference type="CDD" id="cd15571">
    <property type="entry name" value="ePHD"/>
    <property type="match status" value="1"/>
</dbReference>
<keyword evidence="9" id="KW-1185">Reference proteome</keyword>
<feature type="compositionally biased region" description="Acidic residues" evidence="5">
    <location>
        <begin position="90"/>
        <end position="111"/>
    </location>
</feature>
<dbReference type="SUPFAM" id="SSF57903">
    <property type="entry name" value="FYVE/PHD zinc finger"/>
    <property type="match status" value="1"/>
</dbReference>
<dbReference type="InterPro" id="IPR013083">
    <property type="entry name" value="Znf_RING/FYVE/PHD"/>
</dbReference>
<feature type="region of interest" description="Disordered" evidence="5">
    <location>
        <begin position="369"/>
        <end position="391"/>
    </location>
</feature>
<dbReference type="AlphaFoldDB" id="A0AAW1Q198"/>
<dbReference type="PROSITE" id="PS50016">
    <property type="entry name" value="ZF_PHD_2"/>
    <property type="match status" value="1"/>
</dbReference>
<name>A0AAW1Q198_9CHLO</name>
<dbReference type="InterPro" id="IPR011011">
    <property type="entry name" value="Znf_FYVE_PHD"/>
</dbReference>
<sequence>MVCKEDVLSDEQLEWLRTHQVMTKEQLRELASQIGALRRINLQLRTLRRSARIYGNTLTARAATLLQAAPTQRASNTRGSRPAAKRVQDQEFEEEEEEASTGSESDDDAADEPGSTPRRRPARKSRPVSLKESDPEASDAEEEERCVRRRVAFAPAESQPRKPVQLPVLQPVQLASVSGEDSEYDVPCDVCGDPDQSEENQIVLCDGPGCFAAVHQQCYGIGRIPRGQWMCDGCKEGLDAAAANCACCPVTGGTLRKVESFGGVVAAHAAAAAASYVHLACALWTPDIMLTKPEAMKGVKLDHLSRERLNLVCQLCKQGGGAVIQCAFRSCCRPFHVLCGRSIGNLLPLAADGEPLGFCSEHSKDKYGRSRDKVLEGRQSSGSLSSAASPPVVEVPNEYELQRLQNIERNRQMLQALRAGQPTA</sequence>
<keyword evidence="1" id="KW-0479">Metal-binding</keyword>
<reference evidence="8 9" key="1">
    <citation type="journal article" date="2024" name="Nat. Commun.">
        <title>Phylogenomics reveals the evolutionary origins of lichenization in chlorophyte algae.</title>
        <authorList>
            <person name="Puginier C."/>
            <person name="Libourel C."/>
            <person name="Otte J."/>
            <person name="Skaloud P."/>
            <person name="Haon M."/>
            <person name="Grisel S."/>
            <person name="Petersen M."/>
            <person name="Berrin J.G."/>
            <person name="Delaux P.M."/>
            <person name="Dal Grande F."/>
            <person name="Keller J."/>
        </authorList>
    </citation>
    <scope>NUCLEOTIDE SEQUENCE [LARGE SCALE GENOMIC DNA]</scope>
    <source>
        <strain evidence="8 9">SAG 2043</strain>
    </source>
</reference>
<feature type="compositionally biased region" description="Basic residues" evidence="5">
    <location>
        <begin position="117"/>
        <end position="126"/>
    </location>
</feature>
<dbReference type="InterPro" id="IPR034732">
    <property type="entry name" value="EPHD"/>
</dbReference>
<evidence type="ECO:0000256" key="1">
    <source>
        <dbReference type="ARBA" id="ARBA00022723"/>
    </source>
</evidence>
<gene>
    <name evidence="8" type="ORF">WJX72_002471</name>
</gene>
<evidence type="ECO:0000256" key="3">
    <source>
        <dbReference type="ARBA" id="ARBA00022833"/>
    </source>
</evidence>
<comment type="caution">
    <text evidence="8">The sequence shown here is derived from an EMBL/GenBank/DDBJ whole genome shotgun (WGS) entry which is preliminary data.</text>
</comment>
<evidence type="ECO:0000256" key="2">
    <source>
        <dbReference type="ARBA" id="ARBA00022771"/>
    </source>
</evidence>
<dbReference type="PROSITE" id="PS01359">
    <property type="entry name" value="ZF_PHD_1"/>
    <property type="match status" value="1"/>
</dbReference>
<dbReference type="InterPro" id="IPR019786">
    <property type="entry name" value="Zinc_finger_PHD-type_CS"/>
</dbReference>
<evidence type="ECO:0000256" key="5">
    <source>
        <dbReference type="SAM" id="MobiDB-lite"/>
    </source>
</evidence>
<evidence type="ECO:0000313" key="8">
    <source>
        <dbReference type="EMBL" id="KAK9814219.1"/>
    </source>
</evidence>
<feature type="region of interest" description="Disordered" evidence="5">
    <location>
        <begin position="69"/>
        <end position="145"/>
    </location>
</feature>
<dbReference type="PANTHER" id="PTHR13793:SF107">
    <property type="entry name" value="BROMODOMAIN-CONTAINING PROTEIN HOMOLOG"/>
    <property type="match status" value="1"/>
</dbReference>
<feature type="compositionally biased region" description="Acidic residues" evidence="5">
    <location>
        <begin position="135"/>
        <end position="144"/>
    </location>
</feature>
<dbReference type="Pfam" id="PF13831">
    <property type="entry name" value="PHD_2"/>
    <property type="match status" value="1"/>
</dbReference>
<dbReference type="Proteomes" id="UP001489004">
    <property type="component" value="Unassembled WGS sequence"/>
</dbReference>
<evidence type="ECO:0000256" key="4">
    <source>
        <dbReference type="PROSITE-ProRule" id="PRU00146"/>
    </source>
</evidence>
<dbReference type="Gene3D" id="3.30.40.10">
    <property type="entry name" value="Zinc/RING finger domain, C3HC4 (zinc finger)"/>
    <property type="match status" value="2"/>
</dbReference>
<dbReference type="GO" id="GO:0008270">
    <property type="term" value="F:zinc ion binding"/>
    <property type="evidence" value="ECO:0007669"/>
    <property type="project" value="UniProtKB-KW"/>
</dbReference>
<dbReference type="PROSITE" id="PS51805">
    <property type="entry name" value="EPHD"/>
    <property type="match status" value="1"/>
</dbReference>
<feature type="domain" description="PHD-type" evidence="6">
    <location>
        <begin position="185"/>
        <end position="237"/>
    </location>
</feature>
<keyword evidence="2 4" id="KW-0863">Zinc-finger</keyword>
<evidence type="ECO:0000259" key="7">
    <source>
        <dbReference type="PROSITE" id="PS51805"/>
    </source>
</evidence>
<feature type="domain" description="PHD-type" evidence="7">
    <location>
        <begin position="242"/>
        <end position="363"/>
    </location>
</feature>
<dbReference type="SMART" id="SM00249">
    <property type="entry name" value="PHD"/>
    <property type="match status" value="2"/>
</dbReference>
<accession>A0AAW1Q198</accession>
<dbReference type="GO" id="GO:0006357">
    <property type="term" value="P:regulation of transcription by RNA polymerase II"/>
    <property type="evidence" value="ECO:0007669"/>
    <property type="project" value="TreeGrafter"/>
</dbReference>
<feature type="compositionally biased region" description="Low complexity" evidence="5">
    <location>
        <begin position="380"/>
        <end position="389"/>
    </location>
</feature>
<dbReference type="EMBL" id="JALJOR010000007">
    <property type="protein sequence ID" value="KAK9814219.1"/>
    <property type="molecule type" value="Genomic_DNA"/>
</dbReference>
<dbReference type="CDD" id="cd15492">
    <property type="entry name" value="PHD_BRPF_JADE_like"/>
    <property type="match status" value="1"/>
</dbReference>
<proteinExistence type="predicted"/>
<dbReference type="InterPro" id="IPR001965">
    <property type="entry name" value="Znf_PHD"/>
</dbReference>
<evidence type="ECO:0000259" key="6">
    <source>
        <dbReference type="PROSITE" id="PS50016"/>
    </source>
</evidence>
<dbReference type="InterPro" id="IPR019787">
    <property type="entry name" value="Znf_PHD-finger"/>
</dbReference>
<organism evidence="8 9">
    <name type="scientific">[Myrmecia] bisecta</name>
    <dbReference type="NCBI Taxonomy" id="41462"/>
    <lineage>
        <taxon>Eukaryota</taxon>
        <taxon>Viridiplantae</taxon>
        <taxon>Chlorophyta</taxon>
        <taxon>core chlorophytes</taxon>
        <taxon>Trebouxiophyceae</taxon>
        <taxon>Trebouxiales</taxon>
        <taxon>Trebouxiaceae</taxon>
        <taxon>Myrmecia</taxon>
    </lineage>
</organism>